<dbReference type="SUPFAM" id="SSF53335">
    <property type="entry name" value="S-adenosyl-L-methionine-dependent methyltransferases"/>
    <property type="match status" value="1"/>
</dbReference>
<evidence type="ECO:0000256" key="2">
    <source>
        <dbReference type="ARBA" id="ARBA00022603"/>
    </source>
</evidence>
<dbReference type="InterPro" id="IPR002877">
    <property type="entry name" value="RNA_MeTrfase_FtsJ_dom"/>
</dbReference>
<feature type="binding site" evidence="11">
    <location>
        <position position="72"/>
    </location>
    <ligand>
        <name>S-adenosyl-L-methionine</name>
        <dbReference type="ChEBI" id="CHEBI:59789"/>
    </ligand>
</feature>
<gene>
    <name evidence="11" type="primary">rlmE</name>
    <name evidence="11" type="synonym">ftsJ</name>
    <name evidence="11" type="synonym">rrmJ</name>
    <name evidence="14" type="ORF">COT27_01205</name>
</gene>
<keyword evidence="2 11" id="KW-0489">Methyltransferase</keyword>
<evidence type="ECO:0000256" key="10">
    <source>
        <dbReference type="ARBA" id="ARBA00048970"/>
    </source>
</evidence>
<comment type="function">
    <text evidence="5 11">Specifically methylates the uridine in position 2552 of 23S rRNA at the 2'-O position of the ribose in the fully assembled 50S ribosomal subunit.</text>
</comment>
<protein>
    <recommendedName>
        <fullName evidence="7 11">Ribosomal RNA large subunit methyltransferase E</fullName>
        <ecNumber evidence="6 11">2.1.1.166</ecNumber>
    </recommendedName>
    <alternativeName>
        <fullName evidence="9 11">23S rRNA Um2552 methyltransferase</fullName>
    </alternativeName>
    <alternativeName>
        <fullName evidence="8 11">rRNA (uridine-2'-O-)-methyltransferase</fullName>
    </alternativeName>
</protein>
<evidence type="ECO:0000313" key="14">
    <source>
        <dbReference type="EMBL" id="PIU10801.1"/>
    </source>
</evidence>
<evidence type="ECO:0000259" key="13">
    <source>
        <dbReference type="Pfam" id="PF01728"/>
    </source>
</evidence>
<dbReference type="PANTHER" id="PTHR10920:SF13">
    <property type="entry name" value="PRE-RRNA 2'-O-RIBOSE RNA METHYLTRANSFERASE FTSJ3"/>
    <property type="match status" value="1"/>
</dbReference>
<dbReference type="InterPro" id="IPR050082">
    <property type="entry name" value="RNA_methyltr_RlmE"/>
</dbReference>
<feature type="binding site" evidence="11">
    <location>
        <position position="89"/>
    </location>
    <ligand>
        <name>S-adenosyl-L-methionine</name>
        <dbReference type="ChEBI" id="CHEBI:59789"/>
    </ligand>
</feature>
<dbReference type="PIRSF" id="PIRSF005461">
    <property type="entry name" value="23S_rRNA_mtase"/>
    <property type="match status" value="1"/>
</dbReference>
<sequence length="195" mass="22242">MPKPFNLQDKYFKKAKKLGYRARSVFKLDEIQKKFNVLELGMNVLDIGASPGSWLQYTRAIIGAQAKLIGVDREKIEPLDKDTIIIQVDILDEEIEKLIKDNQIDKFDVILSDAAPNTSGVRDIDHFASMALCQRVIKLTDIFLATRGSVVLKVFQGSDFAKFIVFLKKKFKQVNIFKPQATRGRSFELYIIAKK</sequence>
<dbReference type="GO" id="GO:0005737">
    <property type="term" value="C:cytoplasm"/>
    <property type="evidence" value="ECO:0007669"/>
    <property type="project" value="UniProtKB-SubCell"/>
</dbReference>
<comment type="caution">
    <text evidence="14">The sequence shown here is derived from an EMBL/GenBank/DDBJ whole genome shotgun (WGS) entry which is preliminary data.</text>
</comment>
<dbReference type="Pfam" id="PF01728">
    <property type="entry name" value="FtsJ"/>
    <property type="match status" value="1"/>
</dbReference>
<dbReference type="HAMAP" id="MF_01547">
    <property type="entry name" value="RNA_methyltr_E"/>
    <property type="match status" value="1"/>
</dbReference>
<comment type="catalytic activity">
    <reaction evidence="10 11">
        <text>uridine(2552) in 23S rRNA + S-adenosyl-L-methionine = 2'-O-methyluridine(2552) in 23S rRNA + S-adenosyl-L-homocysteine + H(+)</text>
        <dbReference type="Rhea" id="RHEA:42720"/>
        <dbReference type="Rhea" id="RHEA-COMP:10202"/>
        <dbReference type="Rhea" id="RHEA-COMP:10203"/>
        <dbReference type="ChEBI" id="CHEBI:15378"/>
        <dbReference type="ChEBI" id="CHEBI:57856"/>
        <dbReference type="ChEBI" id="CHEBI:59789"/>
        <dbReference type="ChEBI" id="CHEBI:65315"/>
        <dbReference type="ChEBI" id="CHEBI:74478"/>
        <dbReference type="EC" id="2.1.1.166"/>
    </reaction>
</comment>
<organism evidence="14 15">
    <name type="scientific">Candidatus Kuenenbacteria bacterium CG08_land_8_20_14_0_20_37_23</name>
    <dbReference type="NCBI Taxonomy" id="1974617"/>
    <lineage>
        <taxon>Bacteria</taxon>
        <taxon>Candidatus Kueneniibacteriota</taxon>
    </lineage>
</organism>
<evidence type="ECO:0000256" key="4">
    <source>
        <dbReference type="ARBA" id="ARBA00022691"/>
    </source>
</evidence>
<feature type="domain" description="Ribosomal RNA methyltransferase FtsJ" evidence="13">
    <location>
        <begin position="20"/>
        <end position="194"/>
    </location>
</feature>
<evidence type="ECO:0000256" key="6">
    <source>
        <dbReference type="ARBA" id="ARBA00038861"/>
    </source>
</evidence>
<keyword evidence="4 11" id="KW-0949">S-adenosyl-L-methionine</keyword>
<evidence type="ECO:0000256" key="7">
    <source>
        <dbReference type="ARBA" id="ARBA00041129"/>
    </source>
</evidence>
<evidence type="ECO:0000313" key="15">
    <source>
        <dbReference type="Proteomes" id="UP000230586"/>
    </source>
</evidence>
<feature type="binding site" evidence="11">
    <location>
        <position position="113"/>
    </location>
    <ligand>
        <name>S-adenosyl-L-methionine</name>
        <dbReference type="ChEBI" id="CHEBI:59789"/>
    </ligand>
</feature>
<comment type="similarity">
    <text evidence="11">Belongs to the class I-like SAM-binding methyltransferase superfamily. RNA methyltransferase RlmE family.</text>
</comment>
<feature type="binding site" evidence="11">
    <location>
        <position position="54"/>
    </location>
    <ligand>
        <name>S-adenosyl-L-methionine</name>
        <dbReference type="ChEBI" id="CHEBI:59789"/>
    </ligand>
</feature>
<reference evidence="15" key="1">
    <citation type="submission" date="2017-09" db="EMBL/GenBank/DDBJ databases">
        <title>Depth-based differentiation of microbial function through sediment-hosted aquifers and enrichment of novel symbionts in the deep terrestrial subsurface.</title>
        <authorList>
            <person name="Probst A.J."/>
            <person name="Ladd B."/>
            <person name="Jarett J.K."/>
            <person name="Geller-Mcgrath D.E."/>
            <person name="Sieber C.M.K."/>
            <person name="Emerson J.B."/>
            <person name="Anantharaman K."/>
            <person name="Thomas B.C."/>
            <person name="Malmstrom R."/>
            <person name="Stieglmeier M."/>
            <person name="Klingl A."/>
            <person name="Woyke T."/>
            <person name="Ryan C.M."/>
            <person name="Banfield J.F."/>
        </authorList>
    </citation>
    <scope>NUCLEOTIDE SEQUENCE [LARGE SCALE GENOMIC DNA]</scope>
</reference>
<evidence type="ECO:0000256" key="11">
    <source>
        <dbReference type="HAMAP-Rule" id="MF_01547"/>
    </source>
</evidence>
<keyword evidence="11" id="KW-0963">Cytoplasm</keyword>
<accession>A0A2M6XT98</accession>
<dbReference type="AlphaFoldDB" id="A0A2M6XT98"/>
<dbReference type="PANTHER" id="PTHR10920">
    <property type="entry name" value="RIBOSOMAL RNA METHYLTRANSFERASE"/>
    <property type="match status" value="1"/>
</dbReference>
<dbReference type="InterPro" id="IPR029063">
    <property type="entry name" value="SAM-dependent_MTases_sf"/>
</dbReference>
<proteinExistence type="inferred from homology"/>
<evidence type="ECO:0000256" key="12">
    <source>
        <dbReference type="PIRSR" id="PIRSR005461-1"/>
    </source>
</evidence>
<dbReference type="GO" id="GO:0008650">
    <property type="term" value="F:rRNA (uridine-2'-O-)-methyltransferase activity"/>
    <property type="evidence" value="ECO:0007669"/>
    <property type="project" value="UniProtKB-UniRule"/>
</dbReference>
<name>A0A2M6XT98_9BACT</name>
<dbReference type="EC" id="2.1.1.166" evidence="6 11"/>
<feature type="active site" description="Proton acceptor" evidence="11 12">
    <location>
        <position position="153"/>
    </location>
</feature>
<evidence type="ECO:0000256" key="1">
    <source>
        <dbReference type="ARBA" id="ARBA00022552"/>
    </source>
</evidence>
<evidence type="ECO:0000256" key="9">
    <source>
        <dbReference type="ARBA" id="ARBA00042745"/>
    </source>
</evidence>
<keyword evidence="1 11" id="KW-0698">rRNA processing</keyword>
<dbReference type="Gene3D" id="3.40.50.150">
    <property type="entry name" value="Vaccinia Virus protein VP39"/>
    <property type="match status" value="1"/>
</dbReference>
<feature type="binding site" evidence="11">
    <location>
        <position position="52"/>
    </location>
    <ligand>
        <name>S-adenosyl-L-methionine</name>
        <dbReference type="ChEBI" id="CHEBI:59789"/>
    </ligand>
</feature>
<dbReference type="EMBL" id="PEXX01000022">
    <property type="protein sequence ID" value="PIU10801.1"/>
    <property type="molecule type" value="Genomic_DNA"/>
</dbReference>
<dbReference type="InterPro" id="IPR015507">
    <property type="entry name" value="rRNA-MeTfrase_E"/>
</dbReference>
<evidence type="ECO:0000256" key="3">
    <source>
        <dbReference type="ARBA" id="ARBA00022679"/>
    </source>
</evidence>
<evidence type="ECO:0000256" key="8">
    <source>
        <dbReference type="ARBA" id="ARBA00041995"/>
    </source>
</evidence>
<evidence type="ECO:0000256" key="5">
    <source>
        <dbReference type="ARBA" id="ARBA00037569"/>
    </source>
</evidence>
<dbReference type="Proteomes" id="UP000230586">
    <property type="component" value="Unassembled WGS sequence"/>
</dbReference>
<keyword evidence="3 11" id="KW-0808">Transferase</keyword>
<comment type="subcellular location">
    <subcellularLocation>
        <location evidence="11">Cytoplasm</location>
    </subcellularLocation>
</comment>